<evidence type="ECO:0000313" key="3">
    <source>
        <dbReference type="Proteomes" id="UP000198287"/>
    </source>
</evidence>
<reference evidence="2 3" key="1">
    <citation type="submission" date="2015-12" db="EMBL/GenBank/DDBJ databases">
        <title>The genome of Folsomia candida.</title>
        <authorList>
            <person name="Faddeeva A."/>
            <person name="Derks M.F."/>
            <person name="Anvar Y."/>
            <person name="Smit S."/>
            <person name="Van Straalen N."/>
            <person name="Roelofs D."/>
        </authorList>
    </citation>
    <scope>NUCLEOTIDE SEQUENCE [LARGE SCALE GENOMIC DNA]</scope>
    <source>
        <strain evidence="2 3">VU population</strain>
        <tissue evidence="2">Whole body</tissue>
    </source>
</reference>
<keyword evidence="3" id="KW-1185">Reference proteome</keyword>
<dbReference type="Proteomes" id="UP000198287">
    <property type="component" value="Unassembled WGS sequence"/>
</dbReference>
<dbReference type="InterPro" id="IPR029681">
    <property type="entry name" value="CCDC157"/>
</dbReference>
<dbReference type="STRING" id="158441.A0A226DXJ2"/>
<sequence>MESLLQTEVYGQPFSTLCMELCIKDIHESTHDLLKKYHHKSITFSHNTPSWKFPHISIYKLDILPIIEKYRDKSLSECQQYQELLGLLVDRVCFSLLTTCNLLGTMDENNGAKSTENGVGVAGTHLGQGDAPPMSLAQYKNAISNPVEATSNITTTTHPNIGFLLKQLFDTVGTLLYARTLDKQKSRKDKAAVKSNKCCSTSAQTNESSSTSCETCFVALNVLKLLSTMITQCLTTLTKAPSEISKLKKDGESLWNLSHREFLYEWCQAVQTDCKTLLEKASKILEDKSTLQKQYNESKSMLESETRKLTNITTDLNRKLKHFQEVTEAEKSKNANLEMQMQSMSSNSVDLQSQINKKSEECRHLEAKVAQLTESLAKVTQWHQQLHETNSLSEKVKLNLEQEVKALKEQKSKLETDFASTKALVASRDEEIEKLTHSLEKSKREEVKKEEMKGLLEKAKKQLEACKKVEEDYKKAKITDKVRLEKLKEEVTTQQEQIELLTLYPDLNGPINPPSASDADHPLQSMSKQVRSNQLRIEVLQAQTDRLKATLAKCNMGMNSRVQFAE</sequence>
<dbReference type="PANTHER" id="PTHR43696:SF9">
    <property type="entry name" value="COILED-COIL DOMAIN-CONTAINING PROTEIN 157"/>
    <property type="match status" value="1"/>
</dbReference>
<dbReference type="PANTHER" id="PTHR43696">
    <property type="entry name" value="COILED-COIL DOMAIN-CONTAINING PROTEIN 157"/>
    <property type="match status" value="1"/>
</dbReference>
<keyword evidence="1" id="KW-0175">Coiled coil</keyword>
<accession>A0A226DXJ2</accession>
<comment type="caution">
    <text evidence="2">The sequence shown here is derived from an EMBL/GenBank/DDBJ whole genome shotgun (WGS) entry which is preliminary data.</text>
</comment>
<name>A0A226DXJ2_FOLCA</name>
<gene>
    <name evidence="2" type="ORF">Fcan01_14846</name>
</gene>
<feature type="coiled-coil region" evidence="1">
    <location>
        <begin position="334"/>
        <end position="504"/>
    </location>
</feature>
<dbReference type="AlphaFoldDB" id="A0A226DXJ2"/>
<protein>
    <submittedName>
        <fullName evidence="2">Myosin-9</fullName>
    </submittedName>
</protein>
<proteinExistence type="predicted"/>
<evidence type="ECO:0000256" key="1">
    <source>
        <dbReference type="SAM" id="Coils"/>
    </source>
</evidence>
<dbReference type="EMBL" id="LNIX01000009">
    <property type="protein sequence ID" value="OXA50195.1"/>
    <property type="molecule type" value="Genomic_DNA"/>
</dbReference>
<organism evidence="2 3">
    <name type="scientific">Folsomia candida</name>
    <name type="common">Springtail</name>
    <dbReference type="NCBI Taxonomy" id="158441"/>
    <lineage>
        <taxon>Eukaryota</taxon>
        <taxon>Metazoa</taxon>
        <taxon>Ecdysozoa</taxon>
        <taxon>Arthropoda</taxon>
        <taxon>Hexapoda</taxon>
        <taxon>Collembola</taxon>
        <taxon>Entomobryomorpha</taxon>
        <taxon>Isotomoidea</taxon>
        <taxon>Isotomidae</taxon>
        <taxon>Proisotominae</taxon>
        <taxon>Folsomia</taxon>
    </lineage>
</organism>
<evidence type="ECO:0000313" key="2">
    <source>
        <dbReference type="EMBL" id="OXA50195.1"/>
    </source>
</evidence>